<evidence type="ECO:0000259" key="10">
    <source>
        <dbReference type="PROSITE" id="PS50109"/>
    </source>
</evidence>
<keyword evidence="9" id="KW-0812">Transmembrane</keyword>
<dbReference type="HOGENOM" id="CLU_026375_3_1_10"/>
<keyword evidence="8" id="KW-0902">Two-component regulatory system</keyword>
<dbReference type="FunFam" id="3.30.565.10:FF:000006">
    <property type="entry name" value="Sensor histidine kinase WalK"/>
    <property type="match status" value="1"/>
</dbReference>
<evidence type="ECO:0000313" key="11">
    <source>
        <dbReference type="EMBL" id="EKU87600.1"/>
    </source>
</evidence>
<dbReference type="InterPro" id="IPR036890">
    <property type="entry name" value="HATPase_C_sf"/>
</dbReference>
<evidence type="ECO:0000256" key="9">
    <source>
        <dbReference type="SAM" id="Phobius"/>
    </source>
</evidence>
<dbReference type="CDD" id="cd00082">
    <property type="entry name" value="HisKA"/>
    <property type="match status" value="1"/>
</dbReference>
<evidence type="ECO:0000256" key="1">
    <source>
        <dbReference type="ARBA" id="ARBA00000085"/>
    </source>
</evidence>
<dbReference type="AlphaFoldDB" id="K9EEM5"/>
<feature type="transmembrane region" description="Helical" evidence="9">
    <location>
        <begin position="202"/>
        <end position="226"/>
    </location>
</feature>
<keyword evidence="9" id="KW-1133">Transmembrane helix</keyword>
<dbReference type="EC" id="2.7.13.3" evidence="2"/>
<accession>K9EEM5</accession>
<reference evidence="11 12" key="1">
    <citation type="submission" date="2012-09" db="EMBL/GenBank/DDBJ databases">
        <title>The Genome Sequence of Bacteroides oleiciplenus YIT 12058.</title>
        <authorList>
            <consortium name="The Broad Institute Genome Sequencing Platform"/>
            <person name="Earl A."/>
            <person name="Ward D."/>
            <person name="Feldgarden M."/>
            <person name="Gevers D."/>
            <person name="Morotomi M."/>
            <person name="Walker B."/>
            <person name="Young S.K."/>
            <person name="Zeng Q."/>
            <person name="Gargeya S."/>
            <person name="Fitzgerald M."/>
            <person name="Haas B."/>
            <person name="Abouelleil A."/>
            <person name="Alvarado L."/>
            <person name="Arachchi H.M."/>
            <person name="Berlin A.M."/>
            <person name="Chapman S.B."/>
            <person name="Goldberg J."/>
            <person name="Griggs A."/>
            <person name="Gujja S."/>
            <person name="Hansen M."/>
            <person name="Howarth C."/>
            <person name="Imamovic A."/>
            <person name="Larimer J."/>
            <person name="McCowen C."/>
            <person name="Montmayeur A."/>
            <person name="Murphy C."/>
            <person name="Neiman D."/>
            <person name="Pearson M."/>
            <person name="Priest M."/>
            <person name="Roberts A."/>
            <person name="Saif S."/>
            <person name="Shea T."/>
            <person name="Sisk P."/>
            <person name="Sykes S."/>
            <person name="Wortman J."/>
            <person name="Nusbaum C."/>
            <person name="Birren B."/>
        </authorList>
    </citation>
    <scope>NUCLEOTIDE SEQUENCE [LARGE SCALE GENOMIC DNA]</scope>
    <source>
        <strain evidence="11 12">YIT 12058</strain>
    </source>
</reference>
<dbReference type="Gene3D" id="1.10.287.130">
    <property type="match status" value="1"/>
</dbReference>
<gene>
    <name evidence="11" type="ORF">HMPREF9447_05059</name>
</gene>
<evidence type="ECO:0000256" key="5">
    <source>
        <dbReference type="ARBA" id="ARBA00022741"/>
    </source>
</evidence>
<dbReference type="GO" id="GO:0007234">
    <property type="term" value="P:osmosensory signaling via phosphorelay pathway"/>
    <property type="evidence" value="ECO:0007669"/>
    <property type="project" value="TreeGrafter"/>
</dbReference>
<evidence type="ECO:0000313" key="12">
    <source>
        <dbReference type="Proteomes" id="UP000009872"/>
    </source>
</evidence>
<keyword evidence="12" id="KW-1185">Reference proteome</keyword>
<organism evidence="11 12">
    <name type="scientific">Bacteroides oleiciplenus YIT 12058</name>
    <dbReference type="NCBI Taxonomy" id="742727"/>
    <lineage>
        <taxon>Bacteria</taxon>
        <taxon>Pseudomonadati</taxon>
        <taxon>Bacteroidota</taxon>
        <taxon>Bacteroidia</taxon>
        <taxon>Bacteroidales</taxon>
        <taxon>Bacteroidaceae</taxon>
        <taxon>Bacteroides</taxon>
    </lineage>
</organism>
<dbReference type="InterPro" id="IPR004358">
    <property type="entry name" value="Sig_transdc_His_kin-like_C"/>
</dbReference>
<dbReference type="eggNOG" id="COG2205">
    <property type="taxonomic scope" value="Bacteria"/>
</dbReference>
<dbReference type="InterPro" id="IPR050351">
    <property type="entry name" value="BphY/WalK/GraS-like"/>
</dbReference>
<dbReference type="PANTHER" id="PTHR42878">
    <property type="entry name" value="TWO-COMPONENT HISTIDINE KINASE"/>
    <property type="match status" value="1"/>
</dbReference>
<dbReference type="SUPFAM" id="SSF55874">
    <property type="entry name" value="ATPase domain of HSP90 chaperone/DNA topoisomerase II/histidine kinase"/>
    <property type="match status" value="1"/>
</dbReference>
<keyword evidence="9" id="KW-0472">Membrane</keyword>
<dbReference type="CDD" id="cd00075">
    <property type="entry name" value="HATPase"/>
    <property type="match status" value="1"/>
</dbReference>
<dbReference type="PATRIC" id="fig|742727.4.peg.5166"/>
<keyword evidence="7" id="KW-0067">ATP-binding</keyword>
<dbReference type="Pfam" id="PF02518">
    <property type="entry name" value="HATPase_c"/>
    <property type="match status" value="1"/>
</dbReference>
<dbReference type="GO" id="GO:0000155">
    <property type="term" value="F:phosphorelay sensor kinase activity"/>
    <property type="evidence" value="ECO:0007669"/>
    <property type="project" value="InterPro"/>
</dbReference>
<feature type="domain" description="Histidine kinase" evidence="10">
    <location>
        <begin position="242"/>
        <end position="459"/>
    </location>
</feature>
<protein>
    <recommendedName>
        <fullName evidence="2">histidine kinase</fullName>
        <ecNumber evidence="2">2.7.13.3</ecNumber>
    </recommendedName>
</protein>
<comment type="catalytic activity">
    <reaction evidence="1">
        <text>ATP + protein L-histidine = ADP + protein N-phospho-L-histidine.</text>
        <dbReference type="EC" id="2.7.13.3"/>
    </reaction>
</comment>
<dbReference type="InterPro" id="IPR003661">
    <property type="entry name" value="HisK_dim/P_dom"/>
</dbReference>
<sequence length="461" mass="52318">MKKYYYITIIAALATVCLQTVYLKNLYNRYIDEYIIKIDNAVHIALDKELHLRSLKKEGKSPKEHQYLYAKPVSDMLPEETDSLRRRSIGGDTINVDVAREDGIGNTAGEIIFQLGQDVALKKGFPLNLQVLDSIFASALKDSPCHAILLYDKHKFVIDSIGSLNNGKTNYVSEFYPIGTKRLQYLQVKADIPMASFIKLHIWTLVFSVCFMLVALFSLIYQLIVIRHQEELLRKREESINGTIHDLKAPLNSVVAMLSWLKMNETDLKKKENIEVSQSGIKHLVYNIESMLVVARRDRKKIVLNKTEVDVSALAERVKKELDILYWGKSHTIEIVNELPEGFHIPADGMYIENVIRNLIENSLKYSDEGVAVAVSLSIKEGVLQVSVKDNGWGIAPCYQKDLFKQFYQVPRNKECTQKGYGIGLTQAKYIINEHGGDIKVKSAEAEGSIFTFTIPLTKIK</sequence>
<dbReference type="EMBL" id="ADLF01000024">
    <property type="protein sequence ID" value="EKU87600.1"/>
    <property type="molecule type" value="Genomic_DNA"/>
</dbReference>
<evidence type="ECO:0000256" key="4">
    <source>
        <dbReference type="ARBA" id="ARBA00022679"/>
    </source>
</evidence>
<dbReference type="GO" id="GO:0000156">
    <property type="term" value="F:phosphorelay response regulator activity"/>
    <property type="evidence" value="ECO:0007669"/>
    <property type="project" value="TreeGrafter"/>
</dbReference>
<keyword evidence="3" id="KW-0597">Phosphoprotein</keyword>
<dbReference type="SUPFAM" id="SSF47384">
    <property type="entry name" value="Homodimeric domain of signal transducing histidine kinase"/>
    <property type="match status" value="1"/>
</dbReference>
<dbReference type="GO" id="GO:0005524">
    <property type="term" value="F:ATP binding"/>
    <property type="evidence" value="ECO:0007669"/>
    <property type="project" value="UniProtKB-KW"/>
</dbReference>
<dbReference type="InterPro" id="IPR036097">
    <property type="entry name" value="HisK_dim/P_sf"/>
</dbReference>
<dbReference type="SMART" id="SM00387">
    <property type="entry name" value="HATPase_c"/>
    <property type="match status" value="1"/>
</dbReference>
<name>K9EEM5_9BACE</name>
<keyword evidence="5" id="KW-0547">Nucleotide-binding</keyword>
<comment type="caution">
    <text evidence="11">The sequence shown here is derived from an EMBL/GenBank/DDBJ whole genome shotgun (WGS) entry which is preliminary data.</text>
</comment>
<dbReference type="Gene3D" id="3.30.565.10">
    <property type="entry name" value="Histidine kinase-like ATPase, C-terminal domain"/>
    <property type="match status" value="1"/>
</dbReference>
<evidence type="ECO:0000256" key="8">
    <source>
        <dbReference type="ARBA" id="ARBA00023012"/>
    </source>
</evidence>
<proteinExistence type="predicted"/>
<evidence type="ECO:0000256" key="7">
    <source>
        <dbReference type="ARBA" id="ARBA00022840"/>
    </source>
</evidence>
<evidence type="ECO:0000256" key="6">
    <source>
        <dbReference type="ARBA" id="ARBA00022777"/>
    </source>
</evidence>
<dbReference type="PANTHER" id="PTHR42878:SF7">
    <property type="entry name" value="SENSOR HISTIDINE KINASE GLRK"/>
    <property type="match status" value="1"/>
</dbReference>
<dbReference type="PRINTS" id="PR00344">
    <property type="entry name" value="BCTRLSENSOR"/>
</dbReference>
<keyword evidence="4" id="KW-0808">Transferase</keyword>
<dbReference type="GO" id="GO:0030295">
    <property type="term" value="F:protein kinase activator activity"/>
    <property type="evidence" value="ECO:0007669"/>
    <property type="project" value="TreeGrafter"/>
</dbReference>
<dbReference type="InterPro" id="IPR005467">
    <property type="entry name" value="His_kinase_dom"/>
</dbReference>
<dbReference type="STRING" id="742727.HMPREF9447_05059"/>
<keyword evidence="6" id="KW-0418">Kinase</keyword>
<evidence type="ECO:0000256" key="2">
    <source>
        <dbReference type="ARBA" id="ARBA00012438"/>
    </source>
</evidence>
<dbReference type="InterPro" id="IPR003594">
    <property type="entry name" value="HATPase_dom"/>
</dbReference>
<evidence type="ECO:0000256" key="3">
    <source>
        <dbReference type="ARBA" id="ARBA00022553"/>
    </source>
</evidence>
<dbReference type="Proteomes" id="UP000009872">
    <property type="component" value="Unassembled WGS sequence"/>
</dbReference>
<dbReference type="PROSITE" id="PS50109">
    <property type="entry name" value="HIS_KIN"/>
    <property type="match status" value="1"/>
</dbReference>
<dbReference type="OrthoDB" id="1112780at2"/>